<dbReference type="InterPro" id="IPR011250">
    <property type="entry name" value="OMP/PagP_B-barrel"/>
</dbReference>
<dbReference type="EMBL" id="CP132302">
    <property type="protein sequence ID" value="WLR98165.1"/>
    <property type="molecule type" value="Genomic_DNA"/>
</dbReference>
<keyword evidence="9" id="KW-1185">Reference proteome</keyword>
<accession>A0AA50CLB7</accession>
<evidence type="ECO:0000313" key="9">
    <source>
        <dbReference type="Proteomes" id="UP001234585"/>
    </source>
</evidence>
<feature type="chain" id="PRO_5041353789" evidence="6">
    <location>
        <begin position="23"/>
        <end position="224"/>
    </location>
</feature>
<evidence type="ECO:0000256" key="1">
    <source>
        <dbReference type="ARBA" id="ARBA00004442"/>
    </source>
</evidence>
<dbReference type="Proteomes" id="UP001234585">
    <property type="component" value="Chromosome"/>
</dbReference>
<evidence type="ECO:0000313" key="8">
    <source>
        <dbReference type="EMBL" id="WLR98165.1"/>
    </source>
</evidence>
<protein>
    <submittedName>
        <fullName evidence="8">Porin family protein</fullName>
    </submittedName>
</protein>
<evidence type="ECO:0000256" key="4">
    <source>
        <dbReference type="ARBA" id="ARBA00023237"/>
    </source>
</evidence>
<dbReference type="SUPFAM" id="SSF56925">
    <property type="entry name" value="OMPA-like"/>
    <property type="match status" value="1"/>
</dbReference>
<feature type="domain" description="Outer membrane protein beta-barrel" evidence="7">
    <location>
        <begin position="42"/>
        <end position="224"/>
    </location>
</feature>
<dbReference type="Gene3D" id="2.40.160.20">
    <property type="match status" value="1"/>
</dbReference>
<dbReference type="PANTHER" id="PTHR34001:SF3">
    <property type="entry name" value="BLL7405 PROTEIN"/>
    <property type="match status" value="1"/>
</dbReference>
<dbReference type="InterPro" id="IPR051692">
    <property type="entry name" value="OMP-like"/>
</dbReference>
<keyword evidence="3" id="KW-0472">Membrane</keyword>
<name>A0AA50CLB7_9HYPH</name>
<feature type="signal peptide" evidence="6">
    <location>
        <begin position="1"/>
        <end position="22"/>
    </location>
</feature>
<evidence type="ECO:0000256" key="2">
    <source>
        <dbReference type="ARBA" id="ARBA00022729"/>
    </source>
</evidence>
<dbReference type="PANTHER" id="PTHR34001">
    <property type="entry name" value="BLL7405 PROTEIN"/>
    <property type="match status" value="1"/>
</dbReference>
<evidence type="ECO:0000256" key="6">
    <source>
        <dbReference type="SAM" id="SignalP"/>
    </source>
</evidence>
<dbReference type="RefSeq" id="WP_160869519.1">
    <property type="nucleotide sequence ID" value="NZ_CP132302.1"/>
</dbReference>
<dbReference type="GO" id="GO:0009279">
    <property type="term" value="C:cell outer membrane"/>
    <property type="evidence" value="ECO:0007669"/>
    <property type="project" value="UniProtKB-SubCell"/>
</dbReference>
<keyword evidence="4" id="KW-0998">Cell outer membrane</keyword>
<keyword evidence="2 6" id="KW-0732">Signal</keyword>
<proteinExistence type="inferred from homology"/>
<comment type="similarity">
    <text evidence="5">Belongs to the Omp25/RopB family.</text>
</comment>
<sequence length="224" mass="23857">MKSMILGAAGIIVTAGALPAFAADMAVAEPPVETPITEVAGVYDWGGFYVGVNTGYGWTGADYSSAATGASLFDHDLNGWAVGAYAGYNFFNNGFVYGVEADVKHDFNDDRFDVGGDTFKTETLWGGSVRARLGYAIDRTLIYGTGGYAFTNAALENETTGVREKDTLHGWTIGAGVEQAFTDSVVGRVEYRYSDYGKSDVFDAAGVRGDFKTHSVMVGVSMKF</sequence>
<evidence type="ECO:0000256" key="3">
    <source>
        <dbReference type="ARBA" id="ARBA00023136"/>
    </source>
</evidence>
<dbReference type="AlphaFoldDB" id="A0AA50CLB7"/>
<dbReference type="InterPro" id="IPR027385">
    <property type="entry name" value="Beta-barrel_OMP"/>
</dbReference>
<evidence type="ECO:0000259" key="7">
    <source>
        <dbReference type="Pfam" id="PF13505"/>
    </source>
</evidence>
<reference evidence="8 9" key="1">
    <citation type="submission" date="2023-08" db="EMBL/GenBank/DDBJ databases">
        <title>Pathogen: clinical or host-associated sample.</title>
        <authorList>
            <person name="Hergert J."/>
            <person name="Casey R."/>
            <person name="Wagner J."/>
            <person name="Young E.L."/>
            <person name="Oakeson K.F."/>
        </authorList>
    </citation>
    <scope>NUCLEOTIDE SEQUENCE [LARGE SCALE GENOMIC DNA]</scope>
    <source>
        <strain evidence="8 9">1760953</strain>
    </source>
</reference>
<evidence type="ECO:0000256" key="5">
    <source>
        <dbReference type="ARBA" id="ARBA00038306"/>
    </source>
</evidence>
<gene>
    <name evidence="8" type="ORF">Q9313_03795</name>
</gene>
<dbReference type="Pfam" id="PF13505">
    <property type="entry name" value="OMP_b-brl"/>
    <property type="match status" value="1"/>
</dbReference>
<organism evidence="8 9">
    <name type="scientific">Shinella sumterensis</name>
    <dbReference type="NCBI Taxonomy" id="1967501"/>
    <lineage>
        <taxon>Bacteria</taxon>
        <taxon>Pseudomonadati</taxon>
        <taxon>Pseudomonadota</taxon>
        <taxon>Alphaproteobacteria</taxon>
        <taxon>Hyphomicrobiales</taxon>
        <taxon>Rhizobiaceae</taxon>
        <taxon>Shinella</taxon>
    </lineage>
</organism>
<comment type="subcellular location">
    <subcellularLocation>
        <location evidence="1">Cell outer membrane</location>
    </subcellularLocation>
</comment>